<reference evidence="8 9" key="1">
    <citation type="submission" date="2023-05" db="EMBL/GenBank/DDBJ databases">
        <title>B98-5 Cell Line De Novo Hybrid Assembly: An Optical Mapping Approach.</title>
        <authorList>
            <person name="Kananen K."/>
            <person name="Auerbach J.A."/>
            <person name="Kautto E."/>
            <person name="Blachly J.S."/>
        </authorList>
    </citation>
    <scope>NUCLEOTIDE SEQUENCE [LARGE SCALE GENOMIC DNA]</scope>
    <source>
        <strain evidence="8">B95-8</strain>
        <tissue evidence="8">Cell line</tissue>
    </source>
</reference>
<keyword evidence="7" id="KW-0539">Nucleus</keyword>
<dbReference type="Proteomes" id="UP001266305">
    <property type="component" value="Unassembled WGS sequence"/>
</dbReference>
<organism evidence="8 9">
    <name type="scientific">Saguinus oedipus</name>
    <name type="common">Cotton-top tamarin</name>
    <name type="synonym">Oedipomidas oedipus</name>
    <dbReference type="NCBI Taxonomy" id="9490"/>
    <lineage>
        <taxon>Eukaryota</taxon>
        <taxon>Metazoa</taxon>
        <taxon>Chordata</taxon>
        <taxon>Craniata</taxon>
        <taxon>Vertebrata</taxon>
        <taxon>Euteleostomi</taxon>
        <taxon>Mammalia</taxon>
        <taxon>Eutheria</taxon>
        <taxon>Euarchontoglires</taxon>
        <taxon>Primates</taxon>
        <taxon>Haplorrhini</taxon>
        <taxon>Platyrrhini</taxon>
        <taxon>Cebidae</taxon>
        <taxon>Callitrichinae</taxon>
        <taxon>Saguinus</taxon>
    </lineage>
</organism>
<evidence type="ECO:0000313" key="9">
    <source>
        <dbReference type="Proteomes" id="UP001266305"/>
    </source>
</evidence>
<dbReference type="PANTHER" id="PTHR12596:SF11">
    <property type="entry name" value="EXPORTIN-7"/>
    <property type="match status" value="1"/>
</dbReference>
<evidence type="ECO:0000256" key="3">
    <source>
        <dbReference type="ARBA" id="ARBA00009466"/>
    </source>
</evidence>
<dbReference type="InterPro" id="IPR044189">
    <property type="entry name" value="XPO4/7-like"/>
</dbReference>
<dbReference type="InterPro" id="IPR011989">
    <property type="entry name" value="ARM-like"/>
</dbReference>
<comment type="subcellular location">
    <subcellularLocation>
        <location evidence="2">Cytoplasm</location>
    </subcellularLocation>
    <subcellularLocation>
        <location evidence="1">Nucleus</location>
    </subcellularLocation>
</comment>
<protein>
    <submittedName>
        <fullName evidence="8">Exportin 7</fullName>
    </submittedName>
</protein>
<evidence type="ECO:0000256" key="4">
    <source>
        <dbReference type="ARBA" id="ARBA00022448"/>
    </source>
</evidence>
<dbReference type="Gene3D" id="1.25.10.10">
    <property type="entry name" value="Leucine-rich Repeat Variant"/>
    <property type="match status" value="1"/>
</dbReference>
<keyword evidence="6" id="KW-0653">Protein transport</keyword>
<dbReference type="EMBL" id="JASSZA010000014">
    <property type="protein sequence ID" value="KAK2093766.1"/>
    <property type="molecule type" value="Genomic_DNA"/>
</dbReference>
<evidence type="ECO:0000256" key="1">
    <source>
        <dbReference type="ARBA" id="ARBA00004123"/>
    </source>
</evidence>
<evidence type="ECO:0000256" key="2">
    <source>
        <dbReference type="ARBA" id="ARBA00004496"/>
    </source>
</evidence>
<dbReference type="PANTHER" id="PTHR12596">
    <property type="entry name" value="EXPORTIN 4,7-RELATED"/>
    <property type="match status" value="1"/>
</dbReference>
<evidence type="ECO:0000256" key="6">
    <source>
        <dbReference type="ARBA" id="ARBA00022927"/>
    </source>
</evidence>
<sequence>MATVLRKGIMRGRFLPDFSSKHWASFNKSDGPSKIQRIKYAKPDCLFLNLSTDLQVKNLVTGLPNTILRNYVLNYLATRPKLATFVTQALIQLYARITKLGWFDCQKDDYVFRNAITDVTRFLQDSVEYCIIGVTILSQLTNEINQVSATAFLIEADTTHPLTKHRKIASSFRDSSLFDIFTLSCNLLKQASGKNLNLNDESQHGLLMQLLKLTHNCLNFDFIGTSTDESSDDLCTVQIPTSWRSEG</sequence>
<evidence type="ECO:0000313" key="8">
    <source>
        <dbReference type="EMBL" id="KAK2093766.1"/>
    </source>
</evidence>
<gene>
    <name evidence="8" type="primary">XPO7_2</name>
    <name evidence="8" type="ORF">P7K49_027504</name>
</gene>
<evidence type="ECO:0000256" key="5">
    <source>
        <dbReference type="ARBA" id="ARBA00022490"/>
    </source>
</evidence>
<keyword evidence="5" id="KW-0963">Cytoplasm</keyword>
<keyword evidence="9" id="KW-1185">Reference proteome</keyword>
<dbReference type="SUPFAM" id="SSF48371">
    <property type="entry name" value="ARM repeat"/>
    <property type="match status" value="1"/>
</dbReference>
<accession>A0ABQ9U9U2</accession>
<comment type="similarity">
    <text evidence="3">Belongs to the exportin family.</text>
</comment>
<dbReference type="InterPro" id="IPR016024">
    <property type="entry name" value="ARM-type_fold"/>
</dbReference>
<name>A0ABQ9U9U2_SAGOE</name>
<keyword evidence="4" id="KW-0813">Transport</keyword>
<evidence type="ECO:0000256" key="7">
    <source>
        <dbReference type="ARBA" id="ARBA00023242"/>
    </source>
</evidence>
<comment type="caution">
    <text evidence="8">The sequence shown here is derived from an EMBL/GenBank/DDBJ whole genome shotgun (WGS) entry which is preliminary data.</text>
</comment>
<proteinExistence type="inferred from homology"/>